<name>A0ABY2UMK1_9GAMM</name>
<keyword evidence="15" id="KW-1185">Reference proteome</keyword>
<dbReference type="InterPro" id="IPR039426">
    <property type="entry name" value="TonB-dep_rcpt-like"/>
</dbReference>
<keyword evidence="5 10" id="KW-0812">Transmembrane</keyword>
<dbReference type="InterPro" id="IPR010105">
    <property type="entry name" value="TonB_sidphr_rcpt"/>
</dbReference>
<dbReference type="EMBL" id="VANI01000002">
    <property type="protein sequence ID" value="TLM79531.1"/>
    <property type="molecule type" value="Genomic_DNA"/>
</dbReference>
<dbReference type="Pfam" id="PF00593">
    <property type="entry name" value="TonB_dep_Rec_b-barrel"/>
    <property type="match status" value="1"/>
</dbReference>
<dbReference type="InterPro" id="IPR036942">
    <property type="entry name" value="Beta-barrel_TonB_sf"/>
</dbReference>
<evidence type="ECO:0000259" key="12">
    <source>
        <dbReference type="Pfam" id="PF00593"/>
    </source>
</evidence>
<keyword evidence="4 10" id="KW-1134">Transmembrane beta strand</keyword>
<dbReference type="Gene3D" id="2.40.170.20">
    <property type="entry name" value="TonB-dependent receptor, beta-barrel domain"/>
    <property type="match status" value="1"/>
</dbReference>
<dbReference type="InterPro" id="IPR012910">
    <property type="entry name" value="Plug_dom"/>
</dbReference>
<dbReference type="Gene3D" id="2.170.130.10">
    <property type="entry name" value="TonB-dependent receptor, plug domain"/>
    <property type="match status" value="1"/>
</dbReference>
<evidence type="ECO:0000256" key="3">
    <source>
        <dbReference type="ARBA" id="ARBA00022448"/>
    </source>
</evidence>
<comment type="subcellular location">
    <subcellularLocation>
        <location evidence="1 10">Cell outer membrane</location>
        <topology evidence="1 10">Multi-pass membrane protein</topology>
    </subcellularLocation>
</comment>
<dbReference type="CDD" id="cd01347">
    <property type="entry name" value="ligand_gated_channel"/>
    <property type="match status" value="1"/>
</dbReference>
<dbReference type="SUPFAM" id="SSF56935">
    <property type="entry name" value="Porins"/>
    <property type="match status" value="1"/>
</dbReference>
<evidence type="ECO:0000256" key="10">
    <source>
        <dbReference type="PROSITE-ProRule" id="PRU01360"/>
    </source>
</evidence>
<dbReference type="NCBIfam" id="TIGR01783">
    <property type="entry name" value="TonB-siderophor"/>
    <property type="match status" value="1"/>
</dbReference>
<proteinExistence type="inferred from homology"/>
<dbReference type="InterPro" id="IPR037066">
    <property type="entry name" value="Plug_dom_sf"/>
</dbReference>
<reference evidence="14 15" key="1">
    <citation type="submission" date="2019-05" db="EMBL/GenBank/DDBJ databases">
        <title>Microbulbifer harenosus sp. nov., an alginate-degrading bacterium isolated from coastal sand.</title>
        <authorList>
            <person name="Huang H."/>
            <person name="Mo K."/>
            <person name="Bao S."/>
        </authorList>
    </citation>
    <scope>NUCLEOTIDE SEQUENCE [LARGE SCALE GENOMIC DNA]</scope>
    <source>
        <strain evidence="14 15">HB161719</strain>
    </source>
</reference>
<gene>
    <name evidence="14" type="ORF">FDY93_01255</name>
</gene>
<dbReference type="PANTHER" id="PTHR32552">
    <property type="entry name" value="FERRICHROME IRON RECEPTOR-RELATED"/>
    <property type="match status" value="1"/>
</dbReference>
<evidence type="ECO:0000256" key="7">
    <source>
        <dbReference type="ARBA" id="ARBA00023136"/>
    </source>
</evidence>
<evidence type="ECO:0000313" key="15">
    <source>
        <dbReference type="Proteomes" id="UP000306791"/>
    </source>
</evidence>
<feature type="domain" description="TonB-dependent receptor-like beta-barrel" evidence="12">
    <location>
        <begin position="258"/>
        <end position="709"/>
    </location>
</feature>
<dbReference type="Pfam" id="PF07715">
    <property type="entry name" value="Plug"/>
    <property type="match status" value="1"/>
</dbReference>
<comment type="caution">
    <text evidence="14">The sequence shown here is derived from an EMBL/GenBank/DDBJ whole genome shotgun (WGS) entry which is preliminary data.</text>
</comment>
<sequence>MTKLTSTTDKLATLTTMDPFRKKPLAGHFRFSGLSLAAAVAGGLMSAAHAEEPVSADTRAPEIVEVTDRLEERQPSSVKFARPLLDTAQTINVISEEVIQQRAATTLRDVLRNVSGISMQAGEGGAPPGDQFSIRGYSARTDIFVDNVRDFGGYTRDPFNLEQVEVVKGPSSDYSGRGSTGGSVNLVSKTANLTDSSNGSLFAGTDSYGRATLDVNRTLDGVDNAAARINIMTHEQDVAGRDGVSNSRWGVAPSLAFGIDTDTEVNLSLFHLSQDNTPDYGIPWVPASNVPLADYADEAPPVDFDNWYGLKSRDYEKVDTTIGTAQVTQRLGDNASLNNTTRWGVTGRDNMVTAPRFVSNDSTDIRRSDEKYRDQENTIFSNMTDYSLTINPGSSWEHRIIAGAEVSLESEKRYTRELTGEDSPATDLFNPNPNDPYLENYVSTGTYSLGESTTLAAYLSDSIQINEYWQINGGLRYDHFELEYTPDGDPLVERTDTMLSYRAGVVFKPVSQGSIYFGYGTSFNPSAEGLSLTESSRNPGLTKLEPEENRSLELGTKWELVDGRVLASAALFRTDKTNARTQDPDDPNDVLVLDGEQRVQGLELGISGAITDSLSVNTGYVYLDSEVLESKNADELGNELSNSPQHTFNLWANYQASERLQLGLGTQFVDDRYNSTTNTRVAPDYWIFEASGVYAFSNNISAQLNLQNLTNEEYIDFVGGGHFIPGLGRTALLSLNFNY</sequence>
<evidence type="ECO:0000313" key="14">
    <source>
        <dbReference type="EMBL" id="TLM79531.1"/>
    </source>
</evidence>
<organism evidence="14 15">
    <name type="scientific">Microbulbifer harenosus</name>
    <dbReference type="NCBI Taxonomy" id="2576840"/>
    <lineage>
        <taxon>Bacteria</taxon>
        <taxon>Pseudomonadati</taxon>
        <taxon>Pseudomonadota</taxon>
        <taxon>Gammaproteobacteria</taxon>
        <taxon>Cellvibrionales</taxon>
        <taxon>Microbulbiferaceae</taxon>
        <taxon>Microbulbifer</taxon>
    </lineage>
</organism>
<keyword evidence="7 10" id="KW-0472">Membrane</keyword>
<dbReference type="Proteomes" id="UP000306791">
    <property type="component" value="Unassembled WGS sequence"/>
</dbReference>
<comment type="similarity">
    <text evidence="2 10 11">Belongs to the TonB-dependent receptor family.</text>
</comment>
<evidence type="ECO:0000256" key="5">
    <source>
        <dbReference type="ARBA" id="ARBA00022692"/>
    </source>
</evidence>
<keyword evidence="9 10" id="KW-0998">Cell outer membrane</keyword>
<dbReference type="PANTHER" id="PTHR32552:SF83">
    <property type="entry name" value="BLR3904 PROTEIN"/>
    <property type="match status" value="1"/>
</dbReference>
<evidence type="ECO:0000256" key="8">
    <source>
        <dbReference type="ARBA" id="ARBA00023170"/>
    </source>
</evidence>
<accession>A0ABY2UMK1</accession>
<keyword evidence="6 11" id="KW-0798">TonB box</keyword>
<feature type="domain" description="TonB-dependent receptor plug" evidence="13">
    <location>
        <begin position="84"/>
        <end position="182"/>
    </location>
</feature>
<evidence type="ECO:0000256" key="2">
    <source>
        <dbReference type="ARBA" id="ARBA00009810"/>
    </source>
</evidence>
<evidence type="ECO:0000256" key="9">
    <source>
        <dbReference type="ARBA" id="ARBA00023237"/>
    </source>
</evidence>
<dbReference type="InterPro" id="IPR000531">
    <property type="entry name" value="Beta-barrel_TonB"/>
</dbReference>
<protein>
    <submittedName>
        <fullName evidence="14">TonB-dependent siderophore receptor</fullName>
    </submittedName>
</protein>
<dbReference type="RefSeq" id="WP_138233939.1">
    <property type="nucleotide sequence ID" value="NZ_CP185860.1"/>
</dbReference>
<evidence type="ECO:0000259" key="13">
    <source>
        <dbReference type="Pfam" id="PF07715"/>
    </source>
</evidence>
<keyword evidence="8 14" id="KW-0675">Receptor</keyword>
<dbReference type="PROSITE" id="PS52016">
    <property type="entry name" value="TONB_DEPENDENT_REC_3"/>
    <property type="match status" value="1"/>
</dbReference>
<evidence type="ECO:0000256" key="4">
    <source>
        <dbReference type="ARBA" id="ARBA00022452"/>
    </source>
</evidence>
<keyword evidence="3 10" id="KW-0813">Transport</keyword>
<evidence type="ECO:0000256" key="6">
    <source>
        <dbReference type="ARBA" id="ARBA00023077"/>
    </source>
</evidence>
<evidence type="ECO:0000256" key="1">
    <source>
        <dbReference type="ARBA" id="ARBA00004571"/>
    </source>
</evidence>
<evidence type="ECO:0000256" key="11">
    <source>
        <dbReference type="RuleBase" id="RU003357"/>
    </source>
</evidence>